<dbReference type="Proteomes" id="UP000179935">
    <property type="component" value="Unassembled WGS sequence"/>
</dbReference>
<gene>
    <name evidence="1" type="ORF">BIV24_19780</name>
</gene>
<proteinExistence type="predicted"/>
<reference evidence="1 2" key="1">
    <citation type="submission" date="2016-10" db="EMBL/GenBank/DDBJ databases">
        <title>Genome sequence of Streptomyces sp. MUSC 93.</title>
        <authorList>
            <person name="Lee L.-H."/>
            <person name="Ser H.-L."/>
            <person name="Law J.W.-F."/>
        </authorList>
    </citation>
    <scope>NUCLEOTIDE SEQUENCE [LARGE SCALE GENOMIC DNA]</scope>
    <source>
        <strain evidence="1 2">MUSC 93</strain>
    </source>
</reference>
<keyword evidence="2" id="KW-1185">Reference proteome</keyword>
<name>A0A1S2P739_9ACTN</name>
<evidence type="ECO:0008006" key="3">
    <source>
        <dbReference type="Google" id="ProtNLM"/>
    </source>
</evidence>
<comment type="caution">
    <text evidence="1">The sequence shown here is derived from an EMBL/GenBank/DDBJ whole genome shotgun (WGS) entry which is preliminary data.</text>
</comment>
<evidence type="ECO:0000313" key="1">
    <source>
        <dbReference type="EMBL" id="OIJ89649.1"/>
    </source>
</evidence>
<protein>
    <recommendedName>
        <fullName evidence="3">Aminoglycoside phosphotransferase domain-containing protein</fullName>
    </recommendedName>
</protein>
<dbReference type="InterPro" id="IPR011009">
    <property type="entry name" value="Kinase-like_dom_sf"/>
</dbReference>
<dbReference type="STRING" id="1428652.BIV24_19780"/>
<dbReference type="EMBL" id="MLYP01000050">
    <property type="protein sequence ID" value="OIJ89649.1"/>
    <property type="molecule type" value="Genomic_DNA"/>
</dbReference>
<dbReference type="AlphaFoldDB" id="A0A1S2P739"/>
<dbReference type="SUPFAM" id="SSF56112">
    <property type="entry name" value="Protein kinase-like (PK-like)"/>
    <property type="match status" value="1"/>
</dbReference>
<evidence type="ECO:0000313" key="2">
    <source>
        <dbReference type="Proteomes" id="UP000179935"/>
    </source>
</evidence>
<organism evidence="1 2">
    <name type="scientific">Streptomyces colonosanans</name>
    <dbReference type="NCBI Taxonomy" id="1428652"/>
    <lineage>
        <taxon>Bacteria</taxon>
        <taxon>Bacillati</taxon>
        <taxon>Actinomycetota</taxon>
        <taxon>Actinomycetes</taxon>
        <taxon>Kitasatosporales</taxon>
        <taxon>Streptomycetaceae</taxon>
        <taxon>Streptomyces</taxon>
    </lineage>
</organism>
<sequence>MLGVSLVSLLRGSCGPWSDVRQAQEDYVRRPDSLLVREAEQLKILAGLSRPRVCAAAGLRKGVLFTEPVTGPSLGELLIERPSDTWELLAFPFAELRALHRPGASRRLDPRGAIGARSIAGTFLRKFNGLSGTCYVNLLGAERCEPGPREDVIGMVRRSVARLRGLRMALPGAEGMTLVYGDLKPEHILFPEGFKERPVMLDPGLLRASPMVDVAKLISRTVLFLAAHRPGSQTAGQIIAGIDAFADTRVRALSLQERATWRRGVLTLWLMDTVNILSTYLSAPAALPLPALGMALVGQAVPVCSLVDEVSAALSDKTTKHGAWDLALAHALAVAS</sequence>
<accession>A0A1S2P739</accession>